<protein>
    <submittedName>
        <fullName evidence="5">Golgi phosphoprotein 3 GPP34</fullName>
    </submittedName>
</protein>
<reference evidence="5 6" key="1">
    <citation type="journal article" date="2015" name="Stand. Genomic Sci.">
        <title>Genomic Encyclopedia of Bacterial and Archaeal Type Strains, Phase III: the genomes of soil and plant-associated and newly described type strains.</title>
        <authorList>
            <person name="Whitman W.B."/>
            <person name="Woyke T."/>
            <person name="Klenk H.P."/>
            <person name="Zhou Y."/>
            <person name="Lilburn T.G."/>
            <person name="Beck B.J."/>
            <person name="De Vos P."/>
            <person name="Vandamme P."/>
            <person name="Eisen J.A."/>
            <person name="Garrity G."/>
            <person name="Hugenholtz P."/>
            <person name="Kyrpides N.C."/>
        </authorList>
    </citation>
    <scope>NUCLEOTIDE SEQUENCE [LARGE SCALE GENOMIC DNA]</scope>
    <source>
        <strain evidence="5 6">VKM Ac-2540</strain>
    </source>
</reference>
<comment type="subcellular location">
    <subcellularLocation>
        <location evidence="1">Golgi apparatus membrane</location>
        <topology evidence="1">Peripheral membrane protein</topology>
        <orientation evidence="1">Cytoplasmic side</orientation>
    </subcellularLocation>
</comment>
<accession>A0A4Q7X858</accession>
<dbReference type="GO" id="GO:0043001">
    <property type="term" value="P:Golgi to plasma membrane protein transport"/>
    <property type="evidence" value="ECO:0007669"/>
    <property type="project" value="TreeGrafter"/>
</dbReference>
<proteinExistence type="predicted"/>
<dbReference type="GO" id="GO:0006890">
    <property type="term" value="P:retrograde vesicle-mediated transport, Golgi to endoplasmic reticulum"/>
    <property type="evidence" value="ECO:0007669"/>
    <property type="project" value="TreeGrafter"/>
</dbReference>
<dbReference type="PANTHER" id="PTHR12704:SF2">
    <property type="entry name" value="GOLGI PHOSPHOPROTEIN 3 HOMOLOG SAURON"/>
    <property type="match status" value="1"/>
</dbReference>
<dbReference type="GO" id="GO:0070273">
    <property type="term" value="F:phosphatidylinositol-4-phosphate binding"/>
    <property type="evidence" value="ECO:0007669"/>
    <property type="project" value="InterPro"/>
</dbReference>
<dbReference type="Pfam" id="PF05719">
    <property type="entry name" value="GPP34"/>
    <property type="match status" value="1"/>
</dbReference>
<dbReference type="GO" id="GO:0048194">
    <property type="term" value="P:Golgi vesicle budding"/>
    <property type="evidence" value="ECO:0007669"/>
    <property type="project" value="TreeGrafter"/>
</dbReference>
<keyword evidence="6" id="KW-1185">Reference proteome</keyword>
<dbReference type="AlphaFoldDB" id="A0A4Q7X858"/>
<dbReference type="Gene3D" id="1.10.3630.10">
    <property type="entry name" value="yeast vps74-n-term truncation variant domain like"/>
    <property type="match status" value="1"/>
</dbReference>
<keyword evidence="2" id="KW-0333">Golgi apparatus</keyword>
<sequence>MRGRAEAAYVGGMLIAEDLLLLLYDDETGKPVTGSPGLDYALAGAVLIELTLQHKLDITGPNSGEKPGRLKVLDGAPTGDAILDERLSYVVSKPGKKPKDQIGKLSKHLRDQLLTRLAERGVLQAEQGRVLGLFPVTRWPAKDARHEAEVRAQLESVLKVGTTPDERTGALIALMSALNVVPKVVTDAVDKRALKRRAKEIADSDWAADAVKKAVAEMQAAVTAAIVVSATAGASTGS</sequence>
<evidence type="ECO:0000256" key="2">
    <source>
        <dbReference type="ARBA" id="ARBA00023034"/>
    </source>
</evidence>
<evidence type="ECO:0000256" key="3">
    <source>
        <dbReference type="ARBA" id="ARBA00023121"/>
    </source>
</evidence>
<dbReference type="GO" id="GO:0012505">
    <property type="term" value="C:endomembrane system"/>
    <property type="evidence" value="ECO:0007669"/>
    <property type="project" value="UniProtKB-ARBA"/>
</dbReference>
<dbReference type="InterPro" id="IPR008628">
    <property type="entry name" value="GPP34-like"/>
</dbReference>
<name>A0A4Q7X858_9ACTN</name>
<dbReference type="InterPro" id="IPR038261">
    <property type="entry name" value="GPP34-like_sf"/>
</dbReference>
<evidence type="ECO:0000313" key="5">
    <source>
        <dbReference type="EMBL" id="RZU18649.1"/>
    </source>
</evidence>
<dbReference type="PANTHER" id="PTHR12704">
    <property type="entry name" value="TRANS-GOLGI PROTEIN GMX33"/>
    <property type="match status" value="1"/>
</dbReference>
<dbReference type="GO" id="GO:0005829">
    <property type="term" value="C:cytosol"/>
    <property type="evidence" value="ECO:0007669"/>
    <property type="project" value="TreeGrafter"/>
</dbReference>
<dbReference type="GO" id="GO:0007030">
    <property type="term" value="P:Golgi organization"/>
    <property type="evidence" value="ECO:0007669"/>
    <property type="project" value="TreeGrafter"/>
</dbReference>
<evidence type="ECO:0000256" key="1">
    <source>
        <dbReference type="ARBA" id="ARBA00004255"/>
    </source>
</evidence>
<dbReference type="Proteomes" id="UP000292027">
    <property type="component" value="Unassembled WGS sequence"/>
</dbReference>
<dbReference type="EMBL" id="SHKR01000011">
    <property type="protein sequence ID" value="RZU18649.1"/>
    <property type="molecule type" value="Genomic_DNA"/>
</dbReference>
<keyword evidence="3" id="KW-0446">Lipid-binding</keyword>
<gene>
    <name evidence="5" type="ORF">EV645_0845</name>
</gene>
<evidence type="ECO:0000256" key="4">
    <source>
        <dbReference type="ARBA" id="ARBA00023136"/>
    </source>
</evidence>
<comment type="caution">
    <text evidence="5">The sequence shown here is derived from an EMBL/GenBank/DDBJ whole genome shotgun (WGS) entry which is preliminary data.</text>
</comment>
<keyword evidence="4" id="KW-0472">Membrane</keyword>
<organism evidence="5 6">
    <name type="scientific">Kribbella rubisoli</name>
    <dbReference type="NCBI Taxonomy" id="3075929"/>
    <lineage>
        <taxon>Bacteria</taxon>
        <taxon>Bacillati</taxon>
        <taxon>Actinomycetota</taxon>
        <taxon>Actinomycetes</taxon>
        <taxon>Propionibacteriales</taxon>
        <taxon>Kribbellaceae</taxon>
        <taxon>Kribbella</taxon>
    </lineage>
</organism>
<evidence type="ECO:0000313" key="6">
    <source>
        <dbReference type="Proteomes" id="UP000292027"/>
    </source>
</evidence>